<evidence type="ECO:0000313" key="3">
    <source>
        <dbReference type="EMBL" id="ASU84902.1"/>
    </source>
</evidence>
<dbReference type="SMART" id="SM00826">
    <property type="entry name" value="PKS_DH"/>
    <property type="match status" value="1"/>
</dbReference>
<evidence type="ECO:0000256" key="1">
    <source>
        <dbReference type="PROSITE-ProRule" id="PRU01363"/>
    </source>
</evidence>
<dbReference type="Gene3D" id="3.10.129.110">
    <property type="entry name" value="Polyketide synthase dehydratase"/>
    <property type="match status" value="1"/>
</dbReference>
<comment type="caution">
    <text evidence="1">Lacks conserved residue(s) required for the propagation of feature annotation.</text>
</comment>
<feature type="region of interest" description="N-terminal hotdog fold" evidence="1">
    <location>
        <begin position="1"/>
        <end position="103"/>
    </location>
</feature>
<sequence length="199" mass="22072">MLCPTRMTWSAAASSTVFWSSFSTSSCHSPGTVARGGEKLVLDDVVCPAAPAIEDDELHEVQVVLDAAERPRLRVHSRSLSDESAPAWTTHFEARPLPTEWQEPAVAPVDRERFMASARKEIGGAEFYSYFRELGYTLGPSFRWIDKIWLDGDEALVRFASPTPLPDMEPGLEFHPGLIDSCFQSIAGFMVEEHAVEAQ</sequence>
<evidence type="ECO:0000313" key="4">
    <source>
        <dbReference type="Proteomes" id="UP000215005"/>
    </source>
</evidence>
<reference evidence="3 4" key="1">
    <citation type="submission" date="2017-08" db="EMBL/GenBank/DDBJ databases">
        <title>The complete genome sequence of Nocardiopsis gilva YIM 90087.</title>
        <authorList>
            <person name="Yin M."/>
            <person name="Tang S."/>
        </authorList>
    </citation>
    <scope>NUCLEOTIDE SEQUENCE [LARGE SCALE GENOMIC DNA]</scope>
    <source>
        <strain evidence="3 4">YIM 90087</strain>
    </source>
</reference>
<evidence type="ECO:0000259" key="2">
    <source>
        <dbReference type="PROSITE" id="PS52019"/>
    </source>
</evidence>
<protein>
    <recommendedName>
        <fullName evidence="2">PKS/mFAS DH domain-containing protein</fullName>
    </recommendedName>
</protein>
<organism evidence="3 4">
    <name type="scientific">Nocardiopsis gilva YIM 90087</name>
    <dbReference type="NCBI Taxonomy" id="1235441"/>
    <lineage>
        <taxon>Bacteria</taxon>
        <taxon>Bacillati</taxon>
        <taxon>Actinomycetota</taxon>
        <taxon>Actinomycetes</taxon>
        <taxon>Streptosporangiales</taxon>
        <taxon>Nocardiopsidaceae</taxon>
        <taxon>Nocardiopsis</taxon>
    </lineage>
</organism>
<name>A0A223S9X5_9ACTN</name>
<dbReference type="PROSITE" id="PS51257">
    <property type="entry name" value="PROKAR_LIPOPROTEIN"/>
    <property type="match status" value="1"/>
</dbReference>
<proteinExistence type="predicted"/>
<dbReference type="InterPro" id="IPR020807">
    <property type="entry name" value="PKS_DH"/>
</dbReference>
<dbReference type="KEGG" id="ngv:CDO52_20770"/>
<dbReference type="InterPro" id="IPR042104">
    <property type="entry name" value="PKS_dehydratase_sf"/>
</dbReference>
<feature type="domain" description="PKS/mFAS DH" evidence="2">
    <location>
        <begin position="1"/>
        <end position="199"/>
    </location>
</feature>
<dbReference type="EMBL" id="CP022753">
    <property type="protein sequence ID" value="ASU84902.1"/>
    <property type="molecule type" value="Genomic_DNA"/>
</dbReference>
<dbReference type="InterPro" id="IPR049551">
    <property type="entry name" value="PKS_DH_C"/>
</dbReference>
<dbReference type="PROSITE" id="PS52019">
    <property type="entry name" value="PKS_MFAS_DH"/>
    <property type="match status" value="1"/>
</dbReference>
<keyword evidence="4" id="KW-1185">Reference proteome</keyword>
<dbReference type="AlphaFoldDB" id="A0A223S9X5"/>
<accession>A0A223S9X5</accession>
<feature type="region of interest" description="C-terminal hotdog fold" evidence="1">
    <location>
        <begin position="119"/>
        <end position="199"/>
    </location>
</feature>
<dbReference type="Pfam" id="PF14765">
    <property type="entry name" value="PS-DH"/>
    <property type="match status" value="1"/>
</dbReference>
<dbReference type="Proteomes" id="UP000215005">
    <property type="component" value="Chromosome"/>
</dbReference>
<gene>
    <name evidence="3" type="ORF">CDO52_20770</name>
</gene>
<dbReference type="InterPro" id="IPR049900">
    <property type="entry name" value="PKS_mFAS_DH"/>
</dbReference>